<feature type="domain" description="Glycosyl transferase family 1" evidence="1">
    <location>
        <begin position="193"/>
        <end position="346"/>
    </location>
</feature>
<dbReference type="AlphaFoldDB" id="A0A419WAS8"/>
<accession>A0A419WAS8</accession>
<evidence type="ECO:0000313" key="4">
    <source>
        <dbReference type="Proteomes" id="UP000283387"/>
    </source>
</evidence>
<dbReference type="Pfam" id="PF00534">
    <property type="entry name" value="Glycos_transf_1"/>
    <property type="match status" value="1"/>
</dbReference>
<gene>
    <name evidence="3" type="ORF">BC643_2954</name>
</gene>
<dbReference type="EMBL" id="RAPN01000001">
    <property type="protein sequence ID" value="RKD92580.1"/>
    <property type="molecule type" value="Genomic_DNA"/>
</dbReference>
<keyword evidence="3" id="KW-0808">Transferase</keyword>
<evidence type="ECO:0000313" key="3">
    <source>
        <dbReference type="EMBL" id="RKD92580.1"/>
    </source>
</evidence>
<reference evidence="3 4" key="1">
    <citation type="submission" date="2018-09" db="EMBL/GenBank/DDBJ databases">
        <title>Genomic Encyclopedia of Archaeal and Bacterial Type Strains, Phase II (KMG-II): from individual species to whole genera.</title>
        <authorList>
            <person name="Goeker M."/>
        </authorList>
    </citation>
    <scope>NUCLEOTIDE SEQUENCE [LARGE SCALE GENOMIC DNA]</scope>
    <source>
        <strain evidence="3 4">DSM 27148</strain>
    </source>
</reference>
<dbReference type="OrthoDB" id="9790710at2"/>
<dbReference type="Pfam" id="PF13439">
    <property type="entry name" value="Glyco_transf_4"/>
    <property type="match status" value="1"/>
</dbReference>
<dbReference type="Gene3D" id="3.40.50.2000">
    <property type="entry name" value="Glycogen Phosphorylase B"/>
    <property type="match status" value="2"/>
</dbReference>
<dbReference type="Proteomes" id="UP000283387">
    <property type="component" value="Unassembled WGS sequence"/>
</dbReference>
<dbReference type="InterPro" id="IPR001296">
    <property type="entry name" value="Glyco_trans_1"/>
</dbReference>
<dbReference type="RefSeq" id="WP_120273772.1">
    <property type="nucleotide sequence ID" value="NZ_RAPN01000001.1"/>
</dbReference>
<dbReference type="InterPro" id="IPR050194">
    <property type="entry name" value="Glycosyltransferase_grp1"/>
</dbReference>
<evidence type="ECO:0000259" key="1">
    <source>
        <dbReference type="Pfam" id="PF00534"/>
    </source>
</evidence>
<organism evidence="3 4">
    <name type="scientific">Mangrovibacterium diazotrophicum</name>
    <dbReference type="NCBI Taxonomy" id="1261403"/>
    <lineage>
        <taxon>Bacteria</taxon>
        <taxon>Pseudomonadati</taxon>
        <taxon>Bacteroidota</taxon>
        <taxon>Bacteroidia</taxon>
        <taxon>Marinilabiliales</taxon>
        <taxon>Prolixibacteraceae</taxon>
        <taxon>Mangrovibacterium</taxon>
    </lineage>
</organism>
<dbReference type="GO" id="GO:0016757">
    <property type="term" value="F:glycosyltransferase activity"/>
    <property type="evidence" value="ECO:0007669"/>
    <property type="project" value="InterPro"/>
</dbReference>
<proteinExistence type="predicted"/>
<keyword evidence="4" id="KW-1185">Reference proteome</keyword>
<comment type="caution">
    <text evidence="3">The sequence shown here is derived from an EMBL/GenBank/DDBJ whole genome shotgun (WGS) entry which is preliminary data.</text>
</comment>
<feature type="domain" description="Glycosyltransferase subfamily 4-like N-terminal" evidence="2">
    <location>
        <begin position="24"/>
        <end position="153"/>
    </location>
</feature>
<name>A0A419WAS8_9BACT</name>
<dbReference type="PANTHER" id="PTHR45947:SF3">
    <property type="entry name" value="SULFOQUINOVOSYL TRANSFERASE SQD2"/>
    <property type="match status" value="1"/>
</dbReference>
<dbReference type="InterPro" id="IPR028098">
    <property type="entry name" value="Glyco_trans_4-like_N"/>
</dbReference>
<sequence length="374" mass="42507">MNILFITQLFPANDEAVRYTSSALREFVTCWGNSGHQVQVIRPYFSYEKEPFPQEATFKIGANVDVEFIRPVRIPLLKLNYYSNNRILNKLRFKPDVVICHLYNSYFTFHRLAQTLGVPLVIGIHMSDIKISHNRFHHWHQQRIYAKASAFACRSLGYQRLFNKQFQGFESKTFVALSGLPDHFFTTVHRREQHRELKVITVSWLIKRKQVAQVLKALALLPKAIEWTYSVIGTGEEEQRLRAICGELGLQTKVSFLGQLSRTEVLAELQQADLFVLPSVNETLGLVYLEAMASGCIAIGSKGEGIDGLIVDGENGFLCDPSSIDSIAEKIKLVADMDEGHRNEIRVKATETLAEFTIGKKSEEYLEHVKKAIS</sequence>
<protein>
    <submittedName>
        <fullName evidence="3">Glycosyltransferase involved in cell wall biosynthesis</fullName>
    </submittedName>
</protein>
<dbReference type="PANTHER" id="PTHR45947">
    <property type="entry name" value="SULFOQUINOVOSYL TRANSFERASE SQD2"/>
    <property type="match status" value="1"/>
</dbReference>
<evidence type="ECO:0000259" key="2">
    <source>
        <dbReference type="Pfam" id="PF13439"/>
    </source>
</evidence>
<dbReference type="SUPFAM" id="SSF53756">
    <property type="entry name" value="UDP-Glycosyltransferase/glycogen phosphorylase"/>
    <property type="match status" value="1"/>
</dbReference>